<organism evidence="4 5">
    <name type="scientific">Novispirillum itersonii</name>
    <name type="common">Aquaspirillum itersonii</name>
    <dbReference type="NCBI Taxonomy" id="189"/>
    <lineage>
        <taxon>Bacteria</taxon>
        <taxon>Pseudomonadati</taxon>
        <taxon>Pseudomonadota</taxon>
        <taxon>Alphaproteobacteria</taxon>
        <taxon>Rhodospirillales</taxon>
        <taxon>Novispirillaceae</taxon>
        <taxon>Novispirillum</taxon>
    </lineage>
</organism>
<dbReference type="CDD" id="cd02216">
    <property type="entry name" value="cupin_GDO-like_N"/>
    <property type="match status" value="1"/>
</dbReference>
<evidence type="ECO:0000313" key="4">
    <source>
        <dbReference type="EMBL" id="MBB6210382.1"/>
    </source>
</evidence>
<dbReference type="SUPFAM" id="SSF51182">
    <property type="entry name" value="RmlC-like cupins"/>
    <property type="match status" value="1"/>
</dbReference>
<evidence type="ECO:0000256" key="2">
    <source>
        <dbReference type="ARBA" id="ARBA00023002"/>
    </source>
</evidence>
<evidence type="ECO:0000259" key="3">
    <source>
        <dbReference type="Pfam" id="PF07883"/>
    </source>
</evidence>
<dbReference type="AlphaFoldDB" id="A0A7W9ZF70"/>
<gene>
    <name evidence="4" type="ORF">FHS48_001797</name>
</gene>
<dbReference type="InterPro" id="IPR011051">
    <property type="entry name" value="RmlC_Cupin_sf"/>
</dbReference>
<dbReference type="Pfam" id="PF07883">
    <property type="entry name" value="Cupin_2"/>
    <property type="match status" value="1"/>
</dbReference>
<dbReference type="EC" id="1.13.11.4" evidence="4"/>
<dbReference type="InterPro" id="IPR013096">
    <property type="entry name" value="Cupin_2"/>
</dbReference>
<evidence type="ECO:0000256" key="1">
    <source>
        <dbReference type="ARBA" id="ARBA00022964"/>
    </source>
</evidence>
<dbReference type="EMBL" id="JACIIX010000005">
    <property type="protein sequence ID" value="MBB6210382.1"/>
    <property type="molecule type" value="Genomic_DNA"/>
</dbReference>
<dbReference type="Gene3D" id="2.60.120.10">
    <property type="entry name" value="Jelly Rolls"/>
    <property type="match status" value="1"/>
</dbReference>
<reference evidence="4 5" key="1">
    <citation type="submission" date="2020-08" db="EMBL/GenBank/DDBJ databases">
        <title>Genomic Encyclopedia of Type Strains, Phase IV (KMG-IV): sequencing the most valuable type-strain genomes for metagenomic binning, comparative biology and taxonomic classification.</title>
        <authorList>
            <person name="Goeker M."/>
        </authorList>
    </citation>
    <scope>NUCLEOTIDE SEQUENCE [LARGE SCALE GENOMIC DNA]</scope>
    <source>
        <strain evidence="4 5">DSM 11590</strain>
    </source>
</reference>
<comment type="caution">
    <text evidence="4">The sequence shown here is derived from an EMBL/GenBank/DDBJ whole genome shotgun (WGS) entry which is preliminary data.</text>
</comment>
<dbReference type="InterPro" id="IPR047183">
    <property type="entry name" value="GDO-like"/>
</dbReference>
<proteinExistence type="predicted"/>
<evidence type="ECO:0000313" key="5">
    <source>
        <dbReference type="Proteomes" id="UP000544872"/>
    </source>
</evidence>
<protein>
    <submittedName>
        <fullName evidence="4">Gentisate 1,2-dioxygenase</fullName>
        <ecNumber evidence="4">1.13.11.4</ecNumber>
    </submittedName>
</protein>
<dbReference type="CDD" id="cd06992">
    <property type="entry name" value="cupin_GDO-like_C"/>
    <property type="match status" value="1"/>
</dbReference>
<dbReference type="InterPro" id="IPR014710">
    <property type="entry name" value="RmlC-like_jellyroll"/>
</dbReference>
<dbReference type="RefSeq" id="WP_184263211.1">
    <property type="nucleotide sequence ID" value="NZ_JACIIX010000005.1"/>
</dbReference>
<dbReference type="PANTHER" id="PTHR41517">
    <property type="entry name" value="1,2-DIOXYGENASE PROTEIN-RELATED"/>
    <property type="match status" value="1"/>
</dbReference>
<dbReference type="PANTHER" id="PTHR41517:SF1">
    <property type="entry name" value="CUPIN"/>
    <property type="match status" value="1"/>
</dbReference>
<dbReference type="GO" id="GO:0047922">
    <property type="term" value="F:gentisate 1,2-dioxygenase activity"/>
    <property type="evidence" value="ECO:0007669"/>
    <property type="project" value="UniProtKB-EC"/>
</dbReference>
<keyword evidence="5" id="KW-1185">Reference proteome</keyword>
<feature type="domain" description="Cupin type-2" evidence="3">
    <location>
        <begin position="97"/>
        <end position="163"/>
    </location>
</feature>
<keyword evidence="2 4" id="KW-0560">Oxidoreductase</keyword>
<sequence>MSQLGTMDDLPLEYRQALTARNLIPLWPALRAALPHNRPFRRTQPVLWRYADIRPQLLEAGRLTPIEKAERRVLVLANPGLGLENMQATPSIYIGMQLILPGETAPNHRHTPSAVRFVVEGDGGFTIVEGEKCPMEPGDLILTPSGLWHEHGHSGSGPVVWMDALDLPLVYALEASYAIEGVSQQVRNEADASQTRYRRAGLVPYTALHRPRRDYPLVRFPWREVKAALSDLAAVTPQGEAVRLAYVNPETGAECMPVLGFSALMLRPGETLRLPRQSASSVIHVVDGNGTAQVDGTDLAFGPADTVAIPTHAEVRLENASAQKPAWLFVVDDAPMQRKLGFYELFG</sequence>
<name>A0A7W9ZF70_NOVIT</name>
<dbReference type="Proteomes" id="UP000544872">
    <property type="component" value="Unassembled WGS sequence"/>
</dbReference>
<keyword evidence="1 4" id="KW-0223">Dioxygenase</keyword>
<accession>A0A7W9ZF70</accession>